<accession>A0A835Y1W3</accession>
<name>A0A835Y1W3_9CHLO</name>
<dbReference type="OrthoDB" id="550558at2759"/>
<feature type="compositionally biased region" description="Low complexity" evidence="1">
    <location>
        <begin position="175"/>
        <end position="196"/>
    </location>
</feature>
<proteinExistence type="predicted"/>
<reference evidence="2" key="1">
    <citation type="journal article" date="2020" name="bioRxiv">
        <title>Comparative genomics of Chlamydomonas.</title>
        <authorList>
            <person name="Craig R.J."/>
            <person name="Hasan A.R."/>
            <person name="Ness R.W."/>
            <person name="Keightley P.D."/>
        </authorList>
    </citation>
    <scope>NUCLEOTIDE SEQUENCE</scope>
    <source>
        <strain evidence="2">CCAP 11/70</strain>
    </source>
</reference>
<feature type="compositionally biased region" description="Low complexity" evidence="1">
    <location>
        <begin position="270"/>
        <end position="283"/>
    </location>
</feature>
<dbReference type="Proteomes" id="UP000612055">
    <property type="component" value="Unassembled WGS sequence"/>
</dbReference>
<dbReference type="PANTHER" id="PTHR37844:SF2">
    <property type="entry name" value="SER_THR PROTEIN PHOSPHATASE SUPERFAMILY (AFU_ORTHOLOGUE AFUA_1G14840)"/>
    <property type="match status" value="1"/>
</dbReference>
<feature type="region of interest" description="Disordered" evidence="1">
    <location>
        <begin position="250"/>
        <end position="283"/>
    </location>
</feature>
<evidence type="ECO:0008006" key="4">
    <source>
        <dbReference type="Google" id="ProtNLM"/>
    </source>
</evidence>
<evidence type="ECO:0000313" key="3">
    <source>
        <dbReference type="Proteomes" id="UP000612055"/>
    </source>
</evidence>
<gene>
    <name evidence="2" type="ORF">HYH03_009223</name>
</gene>
<feature type="region of interest" description="Disordered" evidence="1">
    <location>
        <begin position="585"/>
        <end position="695"/>
    </location>
</feature>
<sequence length="1016" mass="100548">MAPPPPLSVAVVSDLHLEARALEVDAVLDPELTADVLCLLGDIGDPSTPAYAAFIAACAARFPTVLLLAGNNEYRNRDPHAPSKHGSASASQHQPEHLHKPRSQRSHTHTFYTIREVSSSAHSNGREPGTSAQGAGAARQHPPHSAAGTGSGGAASSAGGAEADASKPASGNTDGAASSNSGGTVSSSSGAVSSSSGAGGAGGRTMSDTEALIRSVASRHPNVHFLQNGVFESRGVAFIGSTLWSYLPEDPLPPPPGAEDAGEGPSRANSTSLSTAPSVVSLSSPPPSMLAGFISPPPGLASPPPGFVSPPSGPVAAVYSSYPPMGVTSLPPGLIASAVAPLRLATALSETAAAVAPPPPLGPQPLGRAASGIAAAAASASSVAAAAARAVAAPGLPCGLAAAVVTAAPAASAEPASAAPPPPPPPSSSSIAVPSVGSRYGCSASVSFRRALSRMSVPTPGLAIACSPLDGTPPAFGGLGLALPSAFATVTAPLSATSTSVGPSRRSGGGGGGVSSAAPSSSHASQAAPAAPLPPPGPRRLSSRRRGHGAGGGGRVRVIRRSVSLSALPPDAPCPPVFVVERPGGRRGRAHGEEEAAEAEVAEAAEAQEAGGEDRGSSGTGSGRDVSGSASEDGDSGSGSDGGGGGGAQGLVRRPHSRIAAASGLAAPTAPSSNQTHARGPPARTDSSASTFSLASGPTTVRSFIGATSLDYRLIPSAPGGAPITPDTTNALFAAAVEFIAGAVAGARARGLVPVVLTHHAPSLAGTSHPRFAGHPSTHAYGTDLVPYLHGTGIAAWYCGHTHYNFDVRLPCGLRLASNQFGSQPAPAAGYSRSWRQEIAVPEYEPAYASYDSMEFGADVSAIVAQEKLAASYISMQHGGGGLTVKHEEVAVSYDSMEFGADGSCTLQEKPGKVYEYAEVGAEEYGGDDMPYTVSVHIPAPDAALHGPATLTEAAEAEAMGAAGGRVEAALCGMSPTEEALAHLTWGAQPGGDKLPLSAPVGGRAMCQTRSVLASV</sequence>
<feature type="compositionally biased region" description="Gly residues" evidence="1">
    <location>
        <begin position="636"/>
        <end position="649"/>
    </location>
</feature>
<dbReference type="AlphaFoldDB" id="A0A835Y1W3"/>
<feature type="compositionally biased region" description="Pro residues" evidence="1">
    <location>
        <begin position="418"/>
        <end position="427"/>
    </location>
</feature>
<feature type="compositionally biased region" description="Low complexity" evidence="1">
    <location>
        <begin position="154"/>
        <end position="163"/>
    </location>
</feature>
<organism evidence="2 3">
    <name type="scientific">Edaphochlamys debaryana</name>
    <dbReference type="NCBI Taxonomy" id="47281"/>
    <lineage>
        <taxon>Eukaryota</taxon>
        <taxon>Viridiplantae</taxon>
        <taxon>Chlorophyta</taxon>
        <taxon>core chlorophytes</taxon>
        <taxon>Chlorophyceae</taxon>
        <taxon>CS clade</taxon>
        <taxon>Chlamydomonadales</taxon>
        <taxon>Chlamydomonadales incertae sedis</taxon>
        <taxon>Edaphochlamys</taxon>
    </lineage>
</organism>
<feature type="compositionally biased region" description="Basic residues" evidence="1">
    <location>
        <begin position="99"/>
        <end position="108"/>
    </location>
</feature>
<feature type="compositionally biased region" description="Low complexity" evidence="1">
    <location>
        <begin position="660"/>
        <end position="673"/>
    </location>
</feature>
<dbReference type="EMBL" id="JAEHOE010000044">
    <property type="protein sequence ID" value="KAG2492561.1"/>
    <property type="molecule type" value="Genomic_DNA"/>
</dbReference>
<feature type="region of interest" description="Disordered" evidence="1">
    <location>
        <begin position="413"/>
        <end position="432"/>
    </location>
</feature>
<dbReference type="InterPro" id="IPR029052">
    <property type="entry name" value="Metallo-depent_PP-like"/>
</dbReference>
<evidence type="ECO:0000313" key="2">
    <source>
        <dbReference type="EMBL" id="KAG2492561.1"/>
    </source>
</evidence>
<feature type="region of interest" description="Disordered" evidence="1">
    <location>
        <begin position="496"/>
        <end position="557"/>
    </location>
</feature>
<feature type="compositionally biased region" description="Low complexity" evidence="1">
    <location>
        <begin position="515"/>
        <end position="530"/>
    </location>
</feature>
<protein>
    <recommendedName>
        <fullName evidence="4">Calcineurin-like phosphoesterase domain-containing protein</fullName>
    </recommendedName>
</protein>
<keyword evidence="3" id="KW-1185">Reference proteome</keyword>
<feature type="region of interest" description="Disordered" evidence="1">
    <location>
        <begin position="76"/>
        <end position="206"/>
    </location>
</feature>
<dbReference type="SUPFAM" id="SSF56300">
    <property type="entry name" value="Metallo-dependent phosphatases"/>
    <property type="match status" value="2"/>
</dbReference>
<comment type="caution">
    <text evidence="2">The sequence shown here is derived from an EMBL/GenBank/DDBJ whole genome shotgun (WGS) entry which is preliminary data.</text>
</comment>
<feature type="compositionally biased region" description="Polar residues" evidence="1">
    <location>
        <begin position="685"/>
        <end position="695"/>
    </location>
</feature>
<evidence type="ECO:0000256" key="1">
    <source>
        <dbReference type="SAM" id="MobiDB-lite"/>
    </source>
</evidence>
<dbReference type="PANTHER" id="PTHR37844">
    <property type="entry name" value="SER/THR PROTEIN PHOSPHATASE SUPERFAMILY (AFU_ORTHOLOGUE AFUA_1G14840)"/>
    <property type="match status" value="1"/>
</dbReference>